<protein>
    <recommendedName>
        <fullName evidence="2">DUF7769 domain-containing protein</fullName>
    </recommendedName>
</protein>
<keyword evidence="4" id="KW-1185">Reference proteome</keyword>
<organism evidence="3 4">
    <name type="scientific">Urochloa decumbens</name>
    <dbReference type="NCBI Taxonomy" id="240449"/>
    <lineage>
        <taxon>Eukaryota</taxon>
        <taxon>Viridiplantae</taxon>
        <taxon>Streptophyta</taxon>
        <taxon>Embryophyta</taxon>
        <taxon>Tracheophyta</taxon>
        <taxon>Spermatophyta</taxon>
        <taxon>Magnoliopsida</taxon>
        <taxon>Liliopsida</taxon>
        <taxon>Poales</taxon>
        <taxon>Poaceae</taxon>
        <taxon>PACMAD clade</taxon>
        <taxon>Panicoideae</taxon>
        <taxon>Panicodae</taxon>
        <taxon>Paniceae</taxon>
        <taxon>Melinidinae</taxon>
        <taxon>Urochloa</taxon>
    </lineage>
</organism>
<dbReference type="EMBL" id="OZ075120">
    <property type="protein sequence ID" value="CAL4892922.1"/>
    <property type="molecule type" value="Genomic_DNA"/>
</dbReference>
<feature type="compositionally biased region" description="Acidic residues" evidence="1">
    <location>
        <begin position="64"/>
        <end position="79"/>
    </location>
</feature>
<reference evidence="4" key="1">
    <citation type="submission" date="2024-06" db="EMBL/GenBank/DDBJ databases">
        <authorList>
            <person name="Ryan C."/>
        </authorList>
    </citation>
    <scope>NUCLEOTIDE SEQUENCE [LARGE SCALE GENOMIC DNA]</scope>
</reference>
<evidence type="ECO:0000259" key="2">
    <source>
        <dbReference type="Pfam" id="PF24964"/>
    </source>
</evidence>
<feature type="compositionally biased region" description="Low complexity" evidence="1">
    <location>
        <begin position="80"/>
        <end position="91"/>
    </location>
</feature>
<dbReference type="AlphaFoldDB" id="A0ABC8VKT3"/>
<sequence>MADPHPVLGIDLNVPVLEDDPEEDDQVVRQPVVEIYMSNPIDWDEVQEDFFDLGNPIFFHQPEEGDEENQDGEGEDAEEAQGTGEDAQEAQGTREGAQARGTGGDGHHNVQGSLLPDLNEMPAENGTDDIFEDFGSNIGQGSNSGTNIRRRKQYSDDTKRAVYAMLLEGSVRGHLPEGVSLHVSLAMDVSLRCVQRIWKEGQKGGGIHAVVNKRVGNCGRKRIELPMEAIAAIPFQDRTTLEDLARRLGVSKSHIHKRLKEGKIERHSSAIKPFLTDENKKARVQHALNMLEPSTIPHQPVFKHMYNVIHADEKWYYRTRSNQKYYCVPGEERPRRTCKSKNYIEKVMFFGGQSRPWFNNQNVCVFDGKIGIYAFVTTEPAKRKSPNRPRGTLITKPIVSVNRDVIRRYLIDKMLPDIKAKWPAEGRHETIWIQQDNCRSHIPVDDPEFCAAAQADGWDIRLTCQPANSPDTNVLDLGLFAAIQALFHRSGMPKTIDEIVQKVEAAYWNFPVGRANRVFLTLQGCLREILKEKGGQHYPVPHMKKAVLERLGTLPKTLSCDPTIVQDAIDFLASV</sequence>
<evidence type="ECO:0000313" key="4">
    <source>
        <dbReference type="Proteomes" id="UP001497457"/>
    </source>
</evidence>
<gene>
    <name evidence="3" type="ORF">URODEC1_LOCUS4493</name>
</gene>
<accession>A0ABC8VKT3</accession>
<dbReference type="InterPro" id="IPR056671">
    <property type="entry name" value="DUF7769"/>
</dbReference>
<dbReference type="InterPro" id="IPR036397">
    <property type="entry name" value="RNaseH_sf"/>
</dbReference>
<feature type="region of interest" description="Disordered" evidence="1">
    <location>
        <begin position="56"/>
        <end position="154"/>
    </location>
</feature>
<dbReference type="Pfam" id="PF24964">
    <property type="entry name" value="DUF7769"/>
    <property type="match status" value="1"/>
</dbReference>
<dbReference type="Gene3D" id="3.30.420.10">
    <property type="entry name" value="Ribonuclease H-like superfamily/Ribonuclease H"/>
    <property type="match status" value="1"/>
</dbReference>
<proteinExistence type="predicted"/>
<name>A0ABC8VKT3_9POAL</name>
<feature type="region of interest" description="Disordered" evidence="1">
    <location>
        <begin position="1"/>
        <end position="25"/>
    </location>
</feature>
<feature type="domain" description="DUF7769" evidence="2">
    <location>
        <begin position="155"/>
        <end position="202"/>
    </location>
</feature>
<evidence type="ECO:0000256" key="1">
    <source>
        <dbReference type="SAM" id="MobiDB-lite"/>
    </source>
</evidence>
<feature type="compositionally biased region" description="Polar residues" evidence="1">
    <location>
        <begin position="137"/>
        <end position="147"/>
    </location>
</feature>
<dbReference type="PANTHER" id="PTHR47169">
    <property type="entry name" value="OS01G0541250 PROTEIN"/>
    <property type="match status" value="1"/>
</dbReference>
<evidence type="ECO:0000313" key="3">
    <source>
        <dbReference type="EMBL" id="CAL4892922.1"/>
    </source>
</evidence>
<dbReference type="Proteomes" id="UP001497457">
    <property type="component" value="Chromosome 10rd"/>
</dbReference>
<reference evidence="3 4" key="2">
    <citation type="submission" date="2024-10" db="EMBL/GenBank/DDBJ databases">
        <authorList>
            <person name="Ryan C."/>
        </authorList>
    </citation>
    <scope>NUCLEOTIDE SEQUENCE [LARGE SCALE GENOMIC DNA]</scope>
</reference>
<dbReference type="PANTHER" id="PTHR47169:SF2">
    <property type="entry name" value="OS01G0541250 PROTEIN"/>
    <property type="match status" value="1"/>
</dbReference>